<dbReference type="InterPro" id="IPR057284">
    <property type="entry name" value="FF_RHG35_4th"/>
</dbReference>
<dbReference type="InterPro" id="IPR036517">
    <property type="entry name" value="FF_domain_sf"/>
</dbReference>
<feature type="domain" description="PG2 pseudoGTPase" evidence="3">
    <location>
        <begin position="367"/>
        <end position="533"/>
    </location>
</feature>
<dbReference type="InterPro" id="IPR051978">
    <property type="entry name" value="Rho-GAP_domain"/>
</dbReference>
<proteinExistence type="predicted"/>
<evidence type="ECO:0000259" key="2">
    <source>
        <dbReference type="PROSITE" id="PS51852"/>
    </source>
</evidence>
<dbReference type="CDD" id="cd22207">
    <property type="entry name" value="pseudoGTPaseD_p190RhoGAP"/>
    <property type="match status" value="1"/>
</dbReference>
<comment type="caution">
    <text evidence="4">The sequence shown here is derived from an EMBL/GenBank/DDBJ whole genome shotgun (WGS) entry which is preliminary data.</text>
</comment>
<feature type="domain" description="PG1 pseudoGTPase" evidence="2">
    <location>
        <begin position="168"/>
        <end position="353"/>
    </location>
</feature>
<dbReference type="PROSITE" id="PS51852">
    <property type="entry name" value="PG1"/>
    <property type="match status" value="1"/>
</dbReference>
<name>A0AAN9B466_9CAEN</name>
<dbReference type="PROSITE" id="PS50007">
    <property type="entry name" value="PIPLC_X_DOMAIN"/>
    <property type="match status" value="1"/>
</dbReference>
<accession>A0AAN9B466</accession>
<dbReference type="Gene3D" id="1.10.10.440">
    <property type="entry name" value="FF domain"/>
    <property type="match status" value="1"/>
</dbReference>
<evidence type="ECO:0000313" key="4">
    <source>
        <dbReference type="EMBL" id="KAK7098587.1"/>
    </source>
</evidence>
<dbReference type="InterPro" id="IPR039007">
    <property type="entry name" value="pG1"/>
</dbReference>
<dbReference type="GO" id="GO:0005829">
    <property type="term" value="C:cytosol"/>
    <property type="evidence" value="ECO:0007669"/>
    <property type="project" value="TreeGrafter"/>
</dbReference>
<gene>
    <name evidence="4" type="ORF">V1264_002844</name>
</gene>
<dbReference type="Pfam" id="PF23083">
    <property type="entry name" value="FF_RHG35_4th"/>
    <property type="match status" value="1"/>
</dbReference>
<evidence type="ECO:0000313" key="5">
    <source>
        <dbReference type="Proteomes" id="UP001374579"/>
    </source>
</evidence>
<dbReference type="PANTHER" id="PTHR46005">
    <property type="entry name" value="RHO GTPASE-ACTIVATING PROTEIN 190"/>
    <property type="match status" value="1"/>
</dbReference>
<dbReference type="PROSITE" id="PS51853">
    <property type="entry name" value="PG2"/>
    <property type="match status" value="1"/>
</dbReference>
<dbReference type="GO" id="GO:0008361">
    <property type="term" value="P:regulation of cell size"/>
    <property type="evidence" value="ECO:0007669"/>
    <property type="project" value="TreeGrafter"/>
</dbReference>
<dbReference type="GO" id="GO:0005096">
    <property type="term" value="F:GTPase activator activity"/>
    <property type="evidence" value="ECO:0007669"/>
    <property type="project" value="TreeGrafter"/>
</dbReference>
<dbReference type="EMBL" id="JBAMIC010000012">
    <property type="protein sequence ID" value="KAK7098587.1"/>
    <property type="molecule type" value="Genomic_DNA"/>
</dbReference>
<organism evidence="4 5">
    <name type="scientific">Littorina saxatilis</name>
    <dbReference type="NCBI Taxonomy" id="31220"/>
    <lineage>
        <taxon>Eukaryota</taxon>
        <taxon>Metazoa</taxon>
        <taxon>Spiralia</taxon>
        <taxon>Lophotrochozoa</taxon>
        <taxon>Mollusca</taxon>
        <taxon>Gastropoda</taxon>
        <taxon>Caenogastropoda</taxon>
        <taxon>Littorinimorpha</taxon>
        <taxon>Littorinoidea</taxon>
        <taxon>Littorinidae</taxon>
        <taxon>Littorina</taxon>
    </lineage>
</organism>
<dbReference type="GO" id="GO:0050770">
    <property type="term" value="P:regulation of axonogenesis"/>
    <property type="evidence" value="ECO:0007669"/>
    <property type="project" value="TreeGrafter"/>
</dbReference>
<feature type="compositionally biased region" description="Polar residues" evidence="1">
    <location>
        <begin position="543"/>
        <end position="558"/>
    </location>
</feature>
<evidence type="ECO:0000256" key="1">
    <source>
        <dbReference type="SAM" id="MobiDB-lite"/>
    </source>
</evidence>
<evidence type="ECO:0000259" key="3">
    <source>
        <dbReference type="PROSITE" id="PS51853"/>
    </source>
</evidence>
<dbReference type="AlphaFoldDB" id="A0AAN9B466"/>
<dbReference type="PANTHER" id="PTHR46005:SF4">
    <property type="entry name" value="RHO GTPASE-ACTIVATING PROTEIN 190"/>
    <property type="match status" value="1"/>
</dbReference>
<reference evidence="4 5" key="1">
    <citation type="submission" date="2024-02" db="EMBL/GenBank/DDBJ databases">
        <title>Chromosome-scale genome assembly of the rough periwinkle Littorina saxatilis.</title>
        <authorList>
            <person name="De Jode A."/>
            <person name="Faria R."/>
            <person name="Formenti G."/>
            <person name="Sims Y."/>
            <person name="Smith T.P."/>
            <person name="Tracey A."/>
            <person name="Wood J.M.D."/>
            <person name="Zagrodzka Z.B."/>
            <person name="Johannesson K."/>
            <person name="Butlin R.K."/>
            <person name="Leder E.H."/>
        </authorList>
    </citation>
    <scope>NUCLEOTIDE SEQUENCE [LARGE SCALE GENOMIC DNA]</scope>
    <source>
        <strain evidence="4">Snail1</strain>
        <tissue evidence="4">Muscle</tissue>
    </source>
</reference>
<dbReference type="InterPro" id="IPR045786">
    <property type="entry name" value="RhoGAP_pG1_pG2"/>
</dbReference>
<protein>
    <submittedName>
        <fullName evidence="4">Uncharacterized protein</fullName>
    </submittedName>
</protein>
<feature type="region of interest" description="Disordered" evidence="1">
    <location>
        <begin position="538"/>
        <end position="558"/>
    </location>
</feature>
<dbReference type="Proteomes" id="UP001374579">
    <property type="component" value="Unassembled WGS sequence"/>
</dbReference>
<keyword evidence="5" id="KW-1185">Reference proteome</keyword>
<sequence length="558" mass="63219">MVWVNRLQRQFKKQLEENKQVSVGRPLSETYVFLVGKECYTGLEDRERAAIYEEHQQQLKVQARHAFHELLWEHSQLFWKMSATQRLTRDDLSAINTALQQDDRYRMLARVEEERKVMILNHLGFLQCPSRDRCYYREACVDNQLVQLLASQSARFASEKCSPVQEEVSEDNTLNLVLLGKEGLAIALNRDIRRCCADDEYACGGVVYSLDYRPIDGDVSREQNALATANFRPHGCLCVYDSEETLHYIEKSLEQWLVWQGDRDGWLAHGMPFVLMQARQAHMSHKQCMLLREQGQQLAHRLHTDFVEGAVDDDWEIVGEDEEDEEGREHQLFAKDAVHTALQSVISHKNQSSPAWAMSARPQPDIRICMCFMCGDPFPLELPLGPLLTSEGLQVASDNPYALTLQAYLDSRRQLVEIEVSSYHGRPVPQRLVTHGYILVYSAQRQASLATLRAFAAQLPAVPKLIVAVGDSGGAAHLFFHNETSQALIRHGNQLADELGAVFITTTANFNQQSWSKGRTSPPVVAARRKIDLMEKFAKPELPSSTAETSALPSSDQP</sequence>
<dbReference type="Pfam" id="PF19518">
    <property type="entry name" value="RhoGAP_pG1_pG2"/>
    <property type="match status" value="1"/>
</dbReference>
<dbReference type="InterPro" id="IPR039006">
    <property type="entry name" value="RhoGAP_pG2"/>
</dbReference>
<dbReference type="GO" id="GO:0007266">
    <property type="term" value="P:Rho protein signal transduction"/>
    <property type="evidence" value="ECO:0007669"/>
    <property type="project" value="TreeGrafter"/>
</dbReference>